<organism evidence="1 2">
    <name type="scientific">Brachionus plicatilis</name>
    <name type="common">Marine rotifer</name>
    <name type="synonym">Brachionus muelleri</name>
    <dbReference type="NCBI Taxonomy" id="10195"/>
    <lineage>
        <taxon>Eukaryota</taxon>
        <taxon>Metazoa</taxon>
        <taxon>Spiralia</taxon>
        <taxon>Gnathifera</taxon>
        <taxon>Rotifera</taxon>
        <taxon>Eurotatoria</taxon>
        <taxon>Monogononta</taxon>
        <taxon>Pseudotrocha</taxon>
        <taxon>Ploima</taxon>
        <taxon>Brachionidae</taxon>
        <taxon>Brachionus</taxon>
    </lineage>
</organism>
<keyword evidence="2" id="KW-1185">Reference proteome</keyword>
<proteinExistence type="predicted"/>
<evidence type="ECO:0000313" key="2">
    <source>
        <dbReference type="Proteomes" id="UP000276133"/>
    </source>
</evidence>
<dbReference type="Proteomes" id="UP000276133">
    <property type="component" value="Unassembled WGS sequence"/>
</dbReference>
<comment type="caution">
    <text evidence="1">The sequence shown here is derived from an EMBL/GenBank/DDBJ whole genome shotgun (WGS) entry which is preliminary data.</text>
</comment>
<dbReference type="EMBL" id="REGN01010058">
    <property type="protein sequence ID" value="RMZ99791.1"/>
    <property type="molecule type" value="Genomic_DNA"/>
</dbReference>
<sequence length="61" mass="7165">MHAIQNILQRDLIKYHSKIHNLIKLITTLIFCSNVLNCLPNDQSFLEKMMPIDEMERNAPN</sequence>
<evidence type="ECO:0000313" key="1">
    <source>
        <dbReference type="EMBL" id="RMZ99791.1"/>
    </source>
</evidence>
<protein>
    <submittedName>
        <fullName evidence="1">Uncharacterized protein</fullName>
    </submittedName>
</protein>
<gene>
    <name evidence="1" type="ORF">BpHYR1_007404</name>
</gene>
<dbReference type="AlphaFoldDB" id="A0A3M7PL10"/>
<accession>A0A3M7PL10</accession>
<reference evidence="1 2" key="1">
    <citation type="journal article" date="2018" name="Sci. Rep.">
        <title>Genomic signatures of local adaptation to the degree of environmental predictability in rotifers.</title>
        <authorList>
            <person name="Franch-Gras L."/>
            <person name="Hahn C."/>
            <person name="Garcia-Roger E.M."/>
            <person name="Carmona M.J."/>
            <person name="Serra M."/>
            <person name="Gomez A."/>
        </authorList>
    </citation>
    <scope>NUCLEOTIDE SEQUENCE [LARGE SCALE GENOMIC DNA]</scope>
    <source>
        <strain evidence="1">HYR1</strain>
    </source>
</reference>
<name>A0A3M7PL10_BRAPC</name>